<dbReference type="PANTHER" id="PTHR23011">
    <property type="entry name" value="CYCLIC NUCLEOTIDE-BINDING DOMAIN CONTAINING PROTEIN"/>
    <property type="match status" value="1"/>
</dbReference>
<dbReference type="InterPro" id="IPR014710">
    <property type="entry name" value="RmlC-like_jellyroll"/>
</dbReference>
<accession>A0A1R2CDA3</accession>
<comment type="caution">
    <text evidence="2">The sequence shown here is derived from an EMBL/GenBank/DDBJ whole genome shotgun (WGS) entry which is preliminary data.</text>
</comment>
<dbReference type="PROSITE" id="PS50042">
    <property type="entry name" value="CNMP_BINDING_3"/>
    <property type="match status" value="2"/>
</dbReference>
<evidence type="ECO:0000313" key="2">
    <source>
        <dbReference type="EMBL" id="OMJ86987.1"/>
    </source>
</evidence>
<dbReference type="InterPro" id="IPR018490">
    <property type="entry name" value="cNMP-bd_dom_sf"/>
</dbReference>
<keyword evidence="3" id="KW-1185">Reference proteome</keyword>
<dbReference type="OrthoDB" id="165002at2759"/>
<name>A0A1R2CDA3_9CILI</name>
<dbReference type="AlphaFoldDB" id="A0A1R2CDA3"/>
<feature type="domain" description="Cyclic nucleotide-binding" evidence="1">
    <location>
        <begin position="160"/>
        <end position="234"/>
    </location>
</feature>
<reference evidence="2 3" key="1">
    <citation type="submission" date="2016-11" db="EMBL/GenBank/DDBJ databases">
        <title>The macronuclear genome of Stentor coeruleus: a giant cell with tiny introns.</title>
        <authorList>
            <person name="Slabodnick M."/>
            <person name="Ruby J.G."/>
            <person name="Reiff S.B."/>
            <person name="Swart E.C."/>
            <person name="Gosai S."/>
            <person name="Prabakaran S."/>
            <person name="Witkowska E."/>
            <person name="Larue G.E."/>
            <person name="Fisher S."/>
            <person name="Freeman R.M."/>
            <person name="Gunawardena J."/>
            <person name="Chu W."/>
            <person name="Stover N.A."/>
            <person name="Gregory B.D."/>
            <person name="Nowacki M."/>
            <person name="Derisi J."/>
            <person name="Roy S.W."/>
            <person name="Marshall W.F."/>
            <person name="Sood P."/>
        </authorList>
    </citation>
    <scope>NUCLEOTIDE SEQUENCE [LARGE SCALE GENOMIC DNA]</scope>
    <source>
        <strain evidence="2">WM001</strain>
    </source>
</reference>
<protein>
    <recommendedName>
        <fullName evidence="1">Cyclic nucleotide-binding domain-containing protein</fullName>
    </recommendedName>
</protein>
<dbReference type="PANTHER" id="PTHR23011:SF28">
    <property type="entry name" value="CYCLIC NUCLEOTIDE-BINDING DOMAIN CONTAINING PROTEIN"/>
    <property type="match status" value="1"/>
</dbReference>
<dbReference type="Proteomes" id="UP000187209">
    <property type="component" value="Unassembled WGS sequence"/>
</dbReference>
<dbReference type="SUPFAM" id="SSF51206">
    <property type="entry name" value="cAMP-binding domain-like"/>
    <property type="match status" value="2"/>
</dbReference>
<feature type="domain" description="Cyclic nucleotide-binding" evidence="1">
    <location>
        <begin position="237"/>
        <end position="298"/>
    </location>
</feature>
<organism evidence="2 3">
    <name type="scientific">Stentor coeruleus</name>
    <dbReference type="NCBI Taxonomy" id="5963"/>
    <lineage>
        <taxon>Eukaryota</taxon>
        <taxon>Sar</taxon>
        <taxon>Alveolata</taxon>
        <taxon>Ciliophora</taxon>
        <taxon>Postciliodesmatophora</taxon>
        <taxon>Heterotrichea</taxon>
        <taxon>Heterotrichida</taxon>
        <taxon>Stentoridae</taxon>
        <taxon>Stentor</taxon>
    </lineage>
</organism>
<dbReference type="InterPro" id="IPR000595">
    <property type="entry name" value="cNMP-bd_dom"/>
</dbReference>
<proteinExistence type="predicted"/>
<evidence type="ECO:0000313" key="3">
    <source>
        <dbReference type="Proteomes" id="UP000187209"/>
    </source>
</evidence>
<sequence>MDDAKLETLKKIIKPFISPGELRSEADLLLIEERIKQVKFIEELTKEYNSRQFMEALCRSFTVEVLAPYERLITFGELNFRFFIVLYGSLKILVPEFKSAKDMTQKDMKDSLARRLSLPQTSFLNFKLTKDRNLVLKLKELLGQKPSIVRRNTLKFDMDYLKKLGTISVMKEKSKLLSGDSYGEQCLTSEKPRDSTAETREVTVCLSLEKETFLRIKSEEEDRRIKERSFFLQKLPIFASLQKKNIMKIVQYFSVHNYVKNQLVYRDKMPADCIYFIETGEFQLSKTHNQSVKKIIEGPLGFVSSHKSLLKIENAREIKYTQSLQVAIRGRLEMLGYEEYLSKSALRTHTCKCISPSGTLYAIKTHDFKQRVNDPESINFLNNRYKFDVDHENHISTAGSIVSKMHRSESKPSAPDLTSFGRGKNYMKILIDTMHVKRKNHVKSCSTTQSPLYCFNFDKSPKDFKKNSQVRIQSNRFMGKTLEESFIKAKERIKRVPPPNFMTGIRDMNRSYDKSFRADNSTRRTHNLSSIY</sequence>
<dbReference type="Gene3D" id="2.60.120.10">
    <property type="entry name" value="Jelly Rolls"/>
    <property type="match status" value="2"/>
</dbReference>
<evidence type="ECO:0000259" key="1">
    <source>
        <dbReference type="PROSITE" id="PS50042"/>
    </source>
</evidence>
<gene>
    <name evidence="2" type="ORF">SteCoe_11386</name>
</gene>
<dbReference type="EMBL" id="MPUH01000189">
    <property type="protein sequence ID" value="OMJ86987.1"/>
    <property type="molecule type" value="Genomic_DNA"/>
</dbReference>
<dbReference type="CDD" id="cd00038">
    <property type="entry name" value="CAP_ED"/>
    <property type="match status" value="1"/>
</dbReference>